<dbReference type="Proteomes" id="UP000199517">
    <property type="component" value="Unassembled WGS sequence"/>
</dbReference>
<organism evidence="2 3">
    <name type="scientific">Paracidovorax konjaci</name>
    <dbReference type="NCBI Taxonomy" id="32040"/>
    <lineage>
        <taxon>Bacteria</taxon>
        <taxon>Pseudomonadati</taxon>
        <taxon>Pseudomonadota</taxon>
        <taxon>Betaproteobacteria</taxon>
        <taxon>Burkholderiales</taxon>
        <taxon>Comamonadaceae</taxon>
        <taxon>Paracidovorax</taxon>
    </lineage>
</organism>
<dbReference type="Gene3D" id="1.10.1220.10">
    <property type="entry name" value="Met repressor-like"/>
    <property type="match status" value="1"/>
</dbReference>
<sequence>MDDEDRYTRITLRIPKDLHQVLTTAAERTSKSLNAEIIGRLQASVPDDTESAALEVLPEGSALRHDLQSSIAQLHKLRNEKAILELRMYLSARTDTPMHDLRSTTARLEILRHEIALCEQSIQQFKLEALANYGPGSVPKHEADAKARKPKP</sequence>
<accession>A0A1I1YIY4</accession>
<reference evidence="3" key="1">
    <citation type="submission" date="2016-10" db="EMBL/GenBank/DDBJ databases">
        <authorList>
            <person name="Varghese N."/>
            <person name="Submissions S."/>
        </authorList>
    </citation>
    <scope>NUCLEOTIDE SEQUENCE [LARGE SCALE GENOMIC DNA]</scope>
    <source>
        <strain evidence="3">DSM 7481</strain>
    </source>
</reference>
<dbReference type="AlphaFoldDB" id="A0A1I1YIY4"/>
<name>A0A1I1YIY4_9BURK</name>
<dbReference type="SUPFAM" id="SSF47598">
    <property type="entry name" value="Ribbon-helix-helix"/>
    <property type="match status" value="1"/>
</dbReference>
<keyword evidence="1" id="KW-0175">Coiled coil</keyword>
<dbReference type="InterPro" id="IPR010985">
    <property type="entry name" value="Ribbon_hlx_hlx"/>
</dbReference>
<dbReference type="STRING" id="32040.SAMN04489710_11842"/>
<dbReference type="RefSeq" id="WP_139225793.1">
    <property type="nucleotide sequence ID" value="NZ_FOMQ01000018.1"/>
</dbReference>
<dbReference type="GO" id="GO:0006355">
    <property type="term" value="P:regulation of DNA-templated transcription"/>
    <property type="evidence" value="ECO:0007669"/>
    <property type="project" value="InterPro"/>
</dbReference>
<dbReference type="InterPro" id="IPR013321">
    <property type="entry name" value="Arc_rbn_hlx_hlx"/>
</dbReference>
<feature type="coiled-coil region" evidence="1">
    <location>
        <begin position="67"/>
        <end position="128"/>
    </location>
</feature>
<evidence type="ECO:0000313" key="2">
    <source>
        <dbReference type="EMBL" id="SFE19555.1"/>
    </source>
</evidence>
<evidence type="ECO:0000256" key="1">
    <source>
        <dbReference type="SAM" id="Coils"/>
    </source>
</evidence>
<dbReference type="InterPro" id="IPR008651">
    <property type="entry name" value="Uncharacterised_HicB"/>
</dbReference>
<evidence type="ECO:0000313" key="3">
    <source>
        <dbReference type="Proteomes" id="UP000199517"/>
    </source>
</evidence>
<gene>
    <name evidence="2" type="ORF">SAMN04489710_11842</name>
</gene>
<dbReference type="Pfam" id="PF05534">
    <property type="entry name" value="HicB"/>
    <property type="match status" value="1"/>
</dbReference>
<protein>
    <submittedName>
        <fullName evidence="2">HicB family protein</fullName>
    </submittedName>
</protein>
<dbReference type="EMBL" id="FOMQ01000018">
    <property type="protein sequence ID" value="SFE19555.1"/>
    <property type="molecule type" value="Genomic_DNA"/>
</dbReference>
<dbReference type="OrthoDB" id="8821511at2"/>
<proteinExistence type="predicted"/>
<keyword evidence="3" id="KW-1185">Reference proteome</keyword>